<dbReference type="EMBL" id="CAKXAJ010025420">
    <property type="protein sequence ID" value="CAH2239128.1"/>
    <property type="molecule type" value="Genomic_DNA"/>
</dbReference>
<sequence>MGWSNNDILRKVFYQSFLLEQRLRQKQDRWAKRVTEWYPKEGKRSRGRQRIRSSDDFVKMMGATWQRLARDRDAWKEMEEAFVQRAY</sequence>
<keyword evidence="2" id="KW-1185">Reference proteome</keyword>
<protein>
    <submittedName>
        <fullName evidence="1">Jg10411 protein</fullName>
    </submittedName>
</protein>
<proteinExistence type="predicted"/>
<reference evidence="1" key="1">
    <citation type="submission" date="2022-03" db="EMBL/GenBank/DDBJ databases">
        <authorList>
            <person name="Lindestad O."/>
        </authorList>
    </citation>
    <scope>NUCLEOTIDE SEQUENCE</scope>
</reference>
<accession>A0A8S4RNY6</accession>
<dbReference type="Proteomes" id="UP000838756">
    <property type="component" value="Unassembled WGS sequence"/>
</dbReference>
<dbReference type="OrthoDB" id="407509at2759"/>
<evidence type="ECO:0000313" key="2">
    <source>
        <dbReference type="Proteomes" id="UP000838756"/>
    </source>
</evidence>
<dbReference type="AlphaFoldDB" id="A0A8S4RNY6"/>
<gene>
    <name evidence="1" type="primary">jg10411</name>
    <name evidence="1" type="ORF">PAEG_LOCUS16036</name>
</gene>
<evidence type="ECO:0000313" key="1">
    <source>
        <dbReference type="EMBL" id="CAH2239128.1"/>
    </source>
</evidence>
<organism evidence="1 2">
    <name type="scientific">Pararge aegeria aegeria</name>
    <dbReference type="NCBI Taxonomy" id="348720"/>
    <lineage>
        <taxon>Eukaryota</taxon>
        <taxon>Metazoa</taxon>
        <taxon>Ecdysozoa</taxon>
        <taxon>Arthropoda</taxon>
        <taxon>Hexapoda</taxon>
        <taxon>Insecta</taxon>
        <taxon>Pterygota</taxon>
        <taxon>Neoptera</taxon>
        <taxon>Endopterygota</taxon>
        <taxon>Lepidoptera</taxon>
        <taxon>Glossata</taxon>
        <taxon>Ditrysia</taxon>
        <taxon>Papilionoidea</taxon>
        <taxon>Nymphalidae</taxon>
        <taxon>Satyrinae</taxon>
        <taxon>Satyrini</taxon>
        <taxon>Parargina</taxon>
        <taxon>Pararge</taxon>
    </lineage>
</organism>
<comment type="caution">
    <text evidence="1">The sequence shown here is derived from an EMBL/GenBank/DDBJ whole genome shotgun (WGS) entry which is preliminary data.</text>
</comment>
<name>A0A8S4RNY6_9NEOP</name>